<keyword evidence="3" id="KW-1185">Reference proteome</keyword>
<feature type="compositionally biased region" description="Low complexity" evidence="1">
    <location>
        <begin position="196"/>
        <end position="211"/>
    </location>
</feature>
<feature type="region of interest" description="Disordered" evidence="1">
    <location>
        <begin position="153"/>
        <end position="235"/>
    </location>
</feature>
<evidence type="ECO:0000256" key="1">
    <source>
        <dbReference type="SAM" id="MobiDB-lite"/>
    </source>
</evidence>
<accession>A0A4U6TXR3</accession>
<feature type="region of interest" description="Disordered" evidence="1">
    <location>
        <begin position="97"/>
        <end position="134"/>
    </location>
</feature>
<feature type="compositionally biased region" description="Low complexity" evidence="1">
    <location>
        <begin position="173"/>
        <end position="186"/>
    </location>
</feature>
<protein>
    <submittedName>
        <fullName evidence="2">Uncharacterized protein</fullName>
    </submittedName>
</protein>
<gene>
    <name evidence="2" type="ORF">SEVIR_8G250166v2</name>
</gene>
<name>A0A4U6TXR3_SETVI</name>
<dbReference type="Proteomes" id="UP000298652">
    <property type="component" value="Chromosome 8"/>
</dbReference>
<sequence length="275" mass="30089">MGLQFGPAVMPQLRRLQLVFGAKQTEHKFGAFDIGVQNLICLEEVSATINRSTQLEEVSARINYSTQASEAAIRDAKQSFVVALAFALHRYPLAGSPSPPLPPSLSKPAARHEAPDPAPLSNPAPRFLPASPRGPAWGRLGLEPALRRIRRRAVPSSRPALRGPPPIPFQIQSASSPSTSSLPWRSPWRRPRRPGSTRSRTCLRRTSAASRLSWRQPEVGVPPERSVVGAGHQGEHPAAFRRRWGLAPGRSRVPAMVLSLRGTVVRRRPVASRGR</sequence>
<organism evidence="2 3">
    <name type="scientific">Setaria viridis</name>
    <name type="common">Green bristlegrass</name>
    <name type="synonym">Setaria italica subsp. viridis</name>
    <dbReference type="NCBI Taxonomy" id="4556"/>
    <lineage>
        <taxon>Eukaryota</taxon>
        <taxon>Viridiplantae</taxon>
        <taxon>Streptophyta</taxon>
        <taxon>Embryophyta</taxon>
        <taxon>Tracheophyta</taxon>
        <taxon>Spermatophyta</taxon>
        <taxon>Magnoliopsida</taxon>
        <taxon>Liliopsida</taxon>
        <taxon>Poales</taxon>
        <taxon>Poaceae</taxon>
        <taxon>PACMAD clade</taxon>
        <taxon>Panicoideae</taxon>
        <taxon>Panicodae</taxon>
        <taxon>Paniceae</taxon>
        <taxon>Cenchrinae</taxon>
        <taxon>Setaria</taxon>
    </lineage>
</organism>
<evidence type="ECO:0000313" key="3">
    <source>
        <dbReference type="Proteomes" id="UP000298652"/>
    </source>
</evidence>
<dbReference type="Gramene" id="TKW02587">
    <property type="protein sequence ID" value="TKW02587"/>
    <property type="gene ID" value="SEVIR_8G250166v2"/>
</dbReference>
<reference evidence="2" key="1">
    <citation type="submission" date="2019-03" db="EMBL/GenBank/DDBJ databases">
        <title>WGS assembly of Setaria viridis.</title>
        <authorList>
            <person name="Huang P."/>
            <person name="Jenkins J."/>
            <person name="Grimwood J."/>
            <person name="Barry K."/>
            <person name="Healey A."/>
            <person name="Mamidi S."/>
            <person name="Sreedasyam A."/>
            <person name="Shu S."/>
            <person name="Feldman M."/>
            <person name="Wu J."/>
            <person name="Yu Y."/>
            <person name="Chen C."/>
            <person name="Johnson J."/>
            <person name="Rokhsar D."/>
            <person name="Baxter I."/>
            <person name="Schmutz J."/>
            <person name="Brutnell T."/>
            <person name="Kellogg E."/>
        </authorList>
    </citation>
    <scope>NUCLEOTIDE SEQUENCE [LARGE SCALE GENOMIC DNA]</scope>
</reference>
<dbReference type="AlphaFoldDB" id="A0A4U6TXR3"/>
<dbReference type="EMBL" id="CM016559">
    <property type="protein sequence ID" value="TKW02587.1"/>
    <property type="molecule type" value="Genomic_DNA"/>
</dbReference>
<proteinExistence type="predicted"/>
<evidence type="ECO:0000313" key="2">
    <source>
        <dbReference type="EMBL" id="TKW02587.1"/>
    </source>
</evidence>